<sequence length="356" mass="39306">MGFFNDEELASISIARMNFQVVGEEAFQPRPAMASVEQSDFFLGRIREIDASSAFAFNADSETKSVIESMALGRTRFANGAASLALKFDSYHVGQSKAGAFFVFELRCYSPATKIYVFLKYDYSEVVTLRGRTAGEQLRRVMHAFVKDKKALQKSALIRVVNGCVETDFSATDRGAVSPGITDFFTRFLGAVRQRDDVELNAAANLAIHDIVKDIPENVWGAAPRVIFARLRESLRTAVSICDDAVVDAVMVAAGRPADPDTVAMLRNSAIKALKKRKIFGLTFPPSDSVFRSAAKRKIRTVENIKIEYPDDLDGVKVDVEKNQENGTAVITIRTQRIEVDEVVNESIGNIRKLAT</sequence>
<dbReference type="Proteomes" id="UP001597110">
    <property type="component" value="Unassembled WGS sequence"/>
</dbReference>
<proteinExistence type="predicted"/>
<name>A0ABW2YEI1_9GAMM</name>
<evidence type="ECO:0008006" key="3">
    <source>
        <dbReference type="Google" id="ProtNLM"/>
    </source>
</evidence>
<protein>
    <recommendedName>
        <fullName evidence="3">Nucleoid-associated protein</fullName>
    </recommendedName>
</protein>
<dbReference type="EMBL" id="JBHTIF010000001">
    <property type="protein sequence ID" value="MFD0725640.1"/>
    <property type="molecule type" value="Genomic_DNA"/>
</dbReference>
<keyword evidence="2" id="KW-1185">Reference proteome</keyword>
<organism evidence="1 2">
    <name type="scientific">Lysobacter brunescens</name>
    <dbReference type="NCBI Taxonomy" id="262323"/>
    <lineage>
        <taxon>Bacteria</taxon>
        <taxon>Pseudomonadati</taxon>
        <taxon>Pseudomonadota</taxon>
        <taxon>Gammaproteobacteria</taxon>
        <taxon>Lysobacterales</taxon>
        <taxon>Lysobacteraceae</taxon>
        <taxon>Lysobacter</taxon>
    </lineage>
</organism>
<accession>A0ABW2YEI1</accession>
<evidence type="ECO:0000313" key="1">
    <source>
        <dbReference type="EMBL" id="MFD0725640.1"/>
    </source>
</evidence>
<evidence type="ECO:0000313" key="2">
    <source>
        <dbReference type="Proteomes" id="UP001597110"/>
    </source>
</evidence>
<gene>
    <name evidence="1" type="ORF">ACFQ0E_08510</name>
</gene>
<reference evidence="2" key="1">
    <citation type="journal article" date="2019" name="Int. J. Syst. Evol. Microbiol.">
        <title>The Global Catalogue of Microorganisms (GCM) 10K type strain sequencing project: providing services to taxonomists for standard genome sequencing and annotation.</title>
        <authorList>
            <consortium name="The Broad Institute Genomics Platform"/>
            <consortium name="The Broad Institute Genome Sequencing Center for Infectious Disease"/>
            <person name="Wu L."/>
            <person name="Ma J."/>
        </authorList>
    </citation>
    <scope>NUCLEOTIDE SEQUENCE [LARGE SCALE GENOMIC DNA]</scope>
    <source>
        <strain evidence="2">CCUG 55585</strain>
    </source>
</reference>
<comment type="caution">
    <text evidence="1">The sequence shown here is derived from an EMBL/GenBank/DDBJ whole genome shotgun (WGS) entry which is preliminary data.</text>
</comment>